<dbReference type="RefSeq" id="WP_033900181.1">
    <property type="nucleotide sequence ID" value="NZ_AP025700.1"/>
</dbReference>
<dbReference type="Proteomes" id="UP001152656">
    <property type="component" value="Unassembled WGS sequence"/>
</dbReference>
<gene>
    <name evidence="1" type="ORF">OGZ39_10515</name>
</gene>
<evidence type="ECO:0000313" key="2">
    <source>
        <dbReference type="Proteomes" id="UP001152656"/>
    </source>
</evidence>
<protein>
    <submittedName>
        <fullName evidence="1">Uncharacterized protein</fullName>
    </submittedName>
</protein>
<reference evidence="1" key="2">
    <citation type="journal article" date="2023" name="Food Microbiol.">
        <title>Evaluation of the fermentation potential of lactic acid bacteria isolated from herbs, fruits and vegetables as starter cultures in nut-based milk alternatives.</title>
        <authorList>
            <person name="Huang W."/>
            <person name="Dong A."/>
            <person name="Pham H.T."/>
            <person name="Zhou C."/>
            <person name="Huo Z."/>
            <person name="Watjen A.P."/>
            <person name="Prakash S."/>
            <person name="Bang-Berthelsen C.H."/>
            <person name="Turner M.S."/>
        </authorList>
    </citation>
    <scope>NUCLEOTIDE SEQUENCE</scope>
    <source>
        <strain evidence="1">581</strain>
    </source>
</reference>
<proteinExistence type="predicted"/>
<sequence>MKSNVFLGILKTKGKNVDWLVERMNEEGETIVRSTIYKKLRGESEFQSSQIKAISKIMELSNKEMLDIFFEELVS</sequence>
<organism evidence="1 2">
    <name type="scientific">Lactococcus lactis</name>
    <dbReference type="NCBI Taxonomy" id="1358"/>
    <lineage>
        <taxon>Bacteria</taxon>
        <taxon>Bacillati</taxon>
        <taxon>Bacillota</taxon>
        <taxon>Bacilli</taxon>
        <taxon>Lactobacillales</taxon>
        <taxon>Streptococcaceae</taxon>
        <taxon>Lactococcus</taxon>
    </lineage>
</organism>
<dbReference type="EMBL" id="JAOWLP010000009">
    <property type="protein sequence ID" value="MDG4982079.1"/>
    <property type="molecule type" value="Genomic_DNA"/>
</dbReference>
<reference evidence="1" key="1">
    <citation type="submission" date="2022-10" db="EMBL/GenBank/DDBJ databases">
        <authorList>
            <person name="Turner M.S."/>
            <person name="Huang W."/>
        </authorList>
    </citation>
    <scope>NUCLEOTIDE SEQUENCE</scope>
    <source>
        <strain evidence="1">581</strain>
    </source>
</reference>
<dbReference type="AlphaFoldDB" id="A0A9X4NE46"/>
<accession>A0A9X4NE46</accession>
<evidence type="ECO:0000313" key="1">
    <source>
        <dbReference type="EMBL" id="MDG4982079.1"/>
    </source>
</evidence>
<comment type="caution">
    <text evidence="1">The sequence shown here is derived from an EMBL/GenBank/DDBJ whole genome shotgun (WGS) entry which is preliminary data.</text>
</comment>
<name>A0A9X4NE46_9LACT</name>